<evidence type="ECO:0000256" key="1">
    <source>
        <dbReference type="ARBA" id="ARBA00023002"/>
    </source>
</evidence>
<proteinExistence type="predicted"/>
<dbReference type="PANTHER" id="PTHR43975:SF2">
    <property type="entry name" value="EG:BACR7A4.14 PROTEIN-RELATED"/>
    <property type="match status" value="1"/>
</dbReference>
<gene>
    <name evidence="3" type="primary">fabG</name>
    <name evidence="3" type="ORF">EVAR_62589_1</name>
</gene>
<dbReference type="GO" id="GO:0016491">
    <property type="term" value="F:oxidoreductase activity"/>
    <property type="evidence" value="ECO:0007669"/>
    <property type="project" value="UniProtKB-KW"/>
</dbReference>
<name>A0A4C1Y755_EUMVA</name>
<feature type="domain" description="Ketoreductase" evidence="2">
    <location>
        <begin position="289"/>
        <end position="472"/>
    </location>
</feature>
<reference evidence="3 4" key="1">
    <citation type="journal article" date="2019" name="Commun. Biol.">
        <title>The bagworm genome reveals a unique fibroin gene that provides high tensile strength.</title>
        <authorList>
            <person name="Kono N."/>
            <person name="Nakamura H."/>
            <person name="Ohtoshi R."/>
            <person name="Tomita M."/>
            <person name="Numata K."/>
            <person name="Arakawa K."/>
        </authorList>
    </citation>
    <scope>NUCLEOTIDE SEQUENCE [LARGE SCALE GENOMIC DNA]</scope>
</reference>
<dbReference type="PROSITE" id="PS00061">
    <property type="entry name" value="ADH_SHORT"/>
    <property type="match status" value="2"/>
</dbReference>
<dbReference type="AlphaFoldDB" id="A0A4C1Y755"/>
<dbReference type="SUPFAM" id="SSF51735">
    <property type="entry name" value="NAD(P)-binding Rossmann-fold domains"/>
    <property type="match status" value="2"/>
</dbReference>
<evidence type="ECO:0000313" key="3">
    <source>
        <dbReference type="EMBL" id="GBP71746.1"/>
    </source>
</evidence>
<keyword evidence="1" id="KW-0560">Oxidoreductase</keyword>
<dbReference type="InterPro" id="IPR036291">
    <property type="entry name" value="NAD(P)-bd_dom_sf"/>
</dbReference>
<dbReference type="Gene3D" id="3.40.50.720">
    <property type="entry name" value="NAD(P)-binding Rossmann-like Domain"/>
    <property type="match status" value="2"/>
</dbReference>
<dbReference type="Proteomes" id="UP000299102">
    <property type="component" value="Unassembled WGS sequence"/>
</dbReference>
<dbReference type="InterPro" id="IPR020904">
    <property type="entry name" value="Sc_DH/Rdtase_CS"/>
</dbReference>
<keyword evidence="4" id="KW-1185">Reference proteome</keyword>
<dbReference type="SMART" id="SM00822">
    <property type="entry name" value="PKS_KR"/>
    <property type="match status" value="1"/>
</dbReference>
<dbReference type="PANTHER" id="PTHR43975">
    <property type="entry name" value="ZGC:101858"/>
    <property type="match status" value="1"/>
</dbReference>
<dbReference type="EMBL" id="BGZK01001119">
    <property type="protein sequence ID" value="GBP71746.1"/>
    <property type="molecule type" value="Genomic_DNA"/>
</dbReference>
<dbReference type="FunFam" id="3.40.50.720:FF:000084">
    <property type="entry name" value="Short-chain dehydrogenase reductase"/>
    <property type="match status" value="2"/>
</dbReference>
<accession>A0A4C1Y755</accession>
<protein>
    <submittedName>
        <fullName evidence="3">3-oxoacyl-[acyl-carrier-protein] reductase FabG</fullName>
    </submittedName>
</protein>
<sequence length="537" mass="58198">MDFHNKIVIITGASSGIGAATAESFARKSATLVLVGRNEENLKKVAKICQNVRGIQPLVIKADVNADDELKYIVKKTINAFGKIDILINNVGITSAGGIRDGIQSYDKVMSTNVRSIYLLTSLVVPYLITSKGSIVNVSSVLSRKYIREFKWLAYSVSKAALDHFTRCIALELSSDGVRVNSINPGAVKTSFFEASGLSESESEQVYKMCKKRNPLGKIVESEEVSELIVYLTSDSARSITGASFVIDNVILSTAIKVVALSSVIFIQLDYAFLTVRNAISPMMEFHNKVVLITGASSGIGAAAAELFAKQSAKLVLVGRNLENLRRVAEKCESERSIKPLVVQADLNIDSDVEKIIAKTIEQLSAIDVLVNNAGFGVRGSIYDGVEPFDRVMATNVRAVYLLTSLAVPHLVKAKGVIINVSSVAAFKPIKDADYMPYCMSKAALDQFTKCLALEMGPKGVRVNSVNPGGTKTPFAVHAGFSEVEAEQLYKARDNIYPLRKMAESQEVADLILYLASQRARSITGGIYVIDNGETLM</sequence>
<dbReference type="Pfam" id="PF13561">
    <property type="entry name" value="adh_short_C2"/>
    <property type="match status" value="2"/>
</dbReference>
<evidence type="ECO:0000259" key="2">
    <source>
        <dbReference type="SMART" id="SM00822"/>
    </source>
</evidence>
<dbReference type="OrthoDB" id="47007at2759"/>
<dbReference type="InterPro" id="IPR057326">
    <property type="entry name" value="KR_dom"/>
</dbReference>
<evidence type="ECO:0000313" key="4">
    <source>
        <dbReference type="Proteomes" id="UP000299102"/>
    </source>
</evidence>
<comment type="caution">
    <text evidence="3">The sequence shown here is derived from an EMBL/GenBank/DDBJ whole genome shotgun (WGS) entry which is preliminary data.</text>
</comment>
<organism evidence="3 4">
    <name type="scientific">Eumeta variegata</name>
    <name type="common">Bagworm moth</name>
    <name type="synonym">Eumeta japonica</name>
    <dbReference type="NCBI Taxonomy" id="151549"/>
    <lineage>
        <taxon>Eukaryota</taxon>
        <taxon>Metazoa</taxon>
        <taxon>Ecdysozoa</taxon>
        <taxon>Arthropoda</taxon>
        <taxon>Hexapoda</taxon>
        <taxon>Insecta</taxon>
        <taxon>Pterygota</taxon>
        <taxon>Neoptera</taxon>
        <taxon>Endopterygota</taxon>
        <taxon>Lepidoptera</taxon>
        <taxon>Glossata</taxon>
        <taxon>Ditrysia</taxon>
        <taxon>Tineoidea</taxon>
        <taxon>Psychidae</taxon>
        <taxon>Oiketicinae</taxon>
        <taxon>Eumeta</taxon>
    </lineage>
</organism>
<dbReference type="PRINTS" id="PR00081">
    <property type="entry name" value="GDHRDH"/>
</dbReference>
<dbReference type="GO" id="GO:0006629">
    <property type="term" value="P:lipid metabolic process"/>
    <property type="evidence" value="ECO:0007669"/>
    <property type="project" value="UniProtKB-ARBA"/>
</dbReference>
<dbReference type="STRING" id="151549.A0A4C1Y755"/>
<dbReference type="PRINTS" id="PR00080">
    <property type="entry name" value="SDRFAMILY"/>
</dbReference>
<dbReference type="InterPro" id="IPR002347">
    <property type="entry name" value="SDR_fam"/>
</dbReference>